<dbReference type="AlphaFoldDB" id="A0AAU7DI63"/>
<sequence>MKQRFPTHFATGAAMLLSALPVCRAQQSLTWEQVKAKFEAANPSLKANALTVQEAHAQEITAYLRPNPQFLFLLMELRLCRTTGYGSLSRALTWSRT</sequence>
<accession>A0AAU7DI63</accession>
<organism evidence="1">
    <name type="scientific">Telmatobacter sp. DSM 110680</name>
    <dbReference type="NCBI Taxonomy" id="3036704"/>
    <lineage>
        <taxon>Bacteria</taxon>
        <taxon>Pseudomonadati</taxon>
        <taxon>Acidobacteriota</taxon>
        <taxon>Terriglobia</taxon>
        <taxon>Terriglobales</taxon>
        <taxon>Acidobacteriaceae</taxon>
        <taxon>Telmatobacter</taxon>
    </lineage>
</organism>
<dbReference type="EMBL" id="CP121196">
    <property type="protein sequence ID" value="XBH17438.1"/>
    <property type="molecule type" value="Genomic_DNA"/>
</dbReference>
<dbReference type="RefSeq" id="WP_348262663.1">
    <property type="nucleotide sequence ID" value="NZ_CP121196.1"/>
</dbReference>
<name>A0AAU7DI63_9BACT</name>
<gene>
    <name evidence="1" type="ORF">P8935_23090</name>
</gene>
<reference evidence="1" key="1">
    <citation type="submission" date="2023-03" db="EMBL/GenBank/DDBJ databases">
        <title>Edaphobacter sp.</title>
        <authorList>
            <person name="Huber K.J."/>
            <person name="Papendorf J."/>
            <person name="Pilke C."/>
            <person name="Bunk B."/>
            <person name="Sproeer C."/>
            <person name="Pester M."/>
        </authorList>
    </citation>
    <scope>NUCLEOTIDE SEQUENCE</scope>
    <source>
        <strain evidence="1">DSM 110680</strain>
    </source>
</reference>
<evidence type="ECO:0000313" key="1">
    <source>
        <dbReference type="EMBL" id="XBH17438.1"/>
    </source>
</evidence>
<proteinExistence type="predicted"/>
<dbReference type="SUPFAM" id="SSF56954">
    <property type="entry name" value="Outer membrane efflux proteins (OEP)"/>
    <property type="match status" value="1"/>
</dbReference>
<protein>
    <submittedName>
        <fullName evidence="1">Uncharacterized protein</fullName>
    </submittedName>
</protein>